<dbReference type="InterPro" id="IPR023299">
    <property type="entry name" value="ATPase_P-typ_cyto_dom_N"/>
</dbReference>
<dbReference type="Gene3D" id="3.40.1110.10">
    <property type="entry name" value="Calcium-transporting ATPase, cytoplasmic domain N"/>
    <property type="match status" value="1"/>
</dbReference>
<dbReference type="SUPFAM" id="SSF81660">
    <property type="entry name" value="Metal cation-transporting ATPase, ATP-binding domain N"/>
    <property type="match status" value="1"/>
</dbReference>
<dbReference type="SUPFAM" id="SSF81653">
    <property type="entry name" value="Calcium ATPase, transduction domain A"/>
    <property type="match status" value="1"/>
</dbReference>
<evidence type="ECO:0000256" key="3">
    <source>
        <dbReference type="ARBA" id="ARBA00022553"/>
    </source>
</evidence>
<evidence type="ECO:0000259" key="14">
    <source>
        <dbReference type="SMART" id="SM00831"/>
    </source>
</evidence>
<feature type="transmembrane region" description="Helical" evidence="13">
    <location>
        <begin position="52"/>
        <end position="70"/>
    </location>
</feature>
<dbReference type="PROSITE" id="PS00154">
    <property type="entry name" value="ATPASE_E1_E2"/>
    <property type="match status" value="1"/>
</dbReference>
<evidence type="ECO:0000256" key="9">
    <source>
        <dbReference type="ARBA" id="ARBA00022967"/>
    </source>
</evidence>
<dbReference type="GO" id="GO:0019829">
    <property type="term" value="F:ATPase-coupled monoatomic cation transmembrane transporter activity"/>
    <property type="evidence" value="ECO:0007669"/>
    <property type="project" value="UniProtKB-UniRule"/>
</dbReference>
<dbReference type="InterPro" id="IPR004014">
    <property type="entry name" value="ATPase_P-typ_cation-transptr_N"/>
</dbReference>
<comment type="similarity">
    <text evidence="2 13">Belongs to the cation transport ATPase (P-type) (TC 3.A.3) family. Type V subfamily.</text>
</comment>
<dbReference type="SFLD" id="SFLDS00003">
    <property type="entry name" value="Haloacid_Dehalogenase"/>
    <property type="match status" value="1"/>
</dbReference>
<evidence type="ECO:0000256" key="1">
    <source>
        <dbReference type="ARBA" id="ARBA00004141"/>
    </source>
</evidence>
<dbReference type="PRINTS" id="PR00119">
    <property type="entry name" value="CATATPASE"/>
</dbReference>
<dbReference type="SMART" id="SM00831">
    <property type="entry name" value="Cation_ATPase_N"/>
    <property type="match status" value="1"/>
</dbReference>
<comment type="caution">
    <text evidence="15">The sequence shown here is derived from an EMBL/GenBank/DDBJ whole genome shotgun (WGS) entry which is preliminary data.</text>
</comment>
<dbReference type="GO" id="GO:0140358">
    <property type="term" value="F:P-type transmembrane transporter activity"/>
    <property type="evidence" value="ECO:0007669"/>
    <property type="project" value="InterPro"/>
</dbReference>
<dbReference type="GO" id="GO:0016020">
    <property type="term" value="C:membrane"/>
    <property type="evidence" value="ECO:0007669"/>
    <property type="project" value="UniProtKB-SubCell"/>
</dbReference>
<dbReference type="Gene3D" id="2.70.150.10">
    <property type="entry name" value="Calcium-transporting ATPase, cytoplasmic transduction domain A"/>
    <property type="match status" value="1"/>
</dbReference>
<dbReference type="Pfam" id="PF00690">
    <property type="entry name" value="Cation_ATPase_N"/>
    <property type="match status" value="1"/>
</dbReference>
<feature type="transmembrane region" description="Helical" evidence="13">
    <location>
        <begin position="439"/>
        <end position="463"/>
    </location>
</feature>
<keyword evidence="3" id="KW-0597">Phosphoprotein</keyword>
<keyword evidence="8 13" id="KW-0460">Magnesium</keyword>
<evidence type="ECO:0000256" key="8">
    <source>
        <dbReference type="ARBA" id="ARBA00022842"/>
    </source>
</evidence>
<evidence type="ECO:0000256" key="6">
    <source>
        <dbReference type="ARBA" id="ARBA00022741"/>
    </source>
</evidence>
<comment type="catalytic activity">
    <reaction evidence="12 13">
        <text>ATP + H2O = ADP + phosphate + H(+)</text>
        <dbReference type="Rhea" id="RHEA:13065"/>
        <dbReference type="ChEBI" id="CHEBI:15377"/>
        <dbReference type="ChEBI" id="CHEBI:15378"/>
        <dbReference type="ChEBI" id="CHEBI:30616"/>
        <dbReference type="ChEBI" id="CHEBI:43474"/>
        <dbReference type="ChEBI" id="CHEBI:456216"/>
    </reaction>
</comment>
<reference evidence="15" key="1">
    <citation type="submission" date="2022-01" db="EMBL/GenBank/DDBJ databases">
        <title>Genome Sequence Resource for Two Populations of Ditylenchus destructor, the Migratory Endoparasitic Phytonematode.</title>
        <authorList>
            <person name="Zhang H."/>
            <person name="Lin R."/>
            <person name="Xie B."/>
        </authorList>
    </citation>
    <scope>NUCLEOTIDE SEQUENCE</scope>
    <source>
        <strain evidence="15">BazhouSP</strain>
    </source>
</reference>
<dbReference type="InterPro" id="IPR047819">
    <property type="entry name" value="P5A-ATPase_N"/>
</dbReference>
<evidence type="ECO:0000256" key="11">
    <source>
        <dbReference type="ARBA" id="ARBA00023136"/>
    </source>
</evidence>
<dbReference type="SFLD" id="SFLDG00002">
    <property type="entry name" value="C1.7:_P-type_atpase_like"/>
    <property type="match status" value="1"/>
</dbReference>
<feature type="transmembrane region" description="Helical" evidence="13">
    <location>
        <begin position="934"/>
        <end position="954"/>
    </location>
</feature>
<feature type="transmembrane region" description="Helical" evidence="13">
    <location>
        <begin position="906"/>
        <end position="928"/>
    </location>
</feature>
<dbReference type="AlphaFoldDB" id="A0AAD4R0D3"/>
<dbReference type="InterPro" id="IPR018303">
    <property type="entry name" value="ATPase_P-typ_P_site"/>
</dbReference>
<evidence type="ECO:0000313" key="15">
    <source>
        <dbReference type="EMBL" id="KAI1713225.1"/>
    </source>
</evidence>
<gene>
    <name evidence="15" type="ORF">DdX_09300</name>
</gene>
<keyword evidence="5 13" id="KW-0479">Metal-binding</keyword>
<dbReference type="GO" id="GO:0005524">
    <property type="term" value="F:ATP binding"/>
    <property type="evidence" value="ECO:0007669"/>
    <property type="project" value="UniProtKB-UniRule"/>
</dbReference>
<keyword evidence="6 13" id="KW-0547">Nucleotide-binding</keyword>
<comment type="subcellular location">
    <subcellularLocation>
        <location evidence="1 13">Membrane</location>
        <topology evidence="1 13">Multi-pass membrane protein</topology>
    </subcellularLocation>
</comment>
<dbReference type="GO" id="GO:0046872">
    <property type="term" value="F:metal ion binding"/>
    <property type="evidence" value="ECO:0007669"/>
    <property type="project" value="UniProtKB-UniRule"/>
</dbReference>
<accession>A0AAD4R0D3</accession>
<dbReference type="Gene3D" id="1.20.1110.10">
    <property type="entry name" value="Calcium-transporting ATPase, transmembrane domain"/>
    <property type="match status" value="2"/>
</dbReference>
<comment type="caution">
    <text evidence="13">Lacks conserved residue(s) required for the propagation of feature annotation.</text>
</comment>
<dbReference type="NCBIfam" id="TIGR01494">
    <property type="entry name" value="ATPase_P-type"/>
    <property type="match status" value="2"/>
</dbReference>
<dbReference type="GO" id="GO:0015203">
    <property type="term" value="F:polyamine transmembrane transporter activity"/>
    <property type="evidence" value="ECO:0007669"/>
    <property type="project" value="TreeGrafter"/>
</dbReference>
<evidence type="ECO:0000256" key="4">
    <source>
        <dbReference type="ARBA" id="ARBA00022692"/>
    </source>
</evidence>
<dbReference type="InterPro" id="IPR001757">
    <property type="entry name" value="P_typ_ATPase"/>
</dbReference>
<dbReference type="InterPro" id="IPR036412">
    <property type="entry name" value="HAD-like_sf"/>
</dbReference>
<dbReference type="PANTHER" id="PTHR45630:SF8">
    <property type="entry name" value="CATION-TRANSPORTING ATPASE"/>
    <property type="match status" value="1"/>
</dbReference>
<dbReference type="PANTHER" id="PTHR45630">
    <property type="entry name" value="CATION-TRANSPORTING ATPASE-RELATED"/>
    <property type="match status" value="1"/>
</dbReference>
<feature type="transmembrane region" description="Helical" evidence="13">
    <location>
        <begin position="975"/>
        <end position="997"/>
    </location>
</feature>
<name>A0AAD4R0D3_9BILA</name>
<dbReference type="InterPro" id="IPR023214">
    <property type="entry name" value="HAD_sf"/>
</dbReference>
<feature type="transmembrane region" description="Helical" evidence="13">
    <location>
        <begin position="407"/>
        <end position="427"/>
    </location>
</feature>
<proteinExistence type="inferred from homology"/>
<keyword evidence="10 13" id="KW-1133">Transmembrane helix</keyword>
<keyword evidence="7 13" id="KW-0067">ATP-binding</keyword>
<evidence type="ECO:0000256" key="2">
    <source>
        <dbReference type="ARBA" id="ARBA00006000"/>
    </source>
</evidence>
<evidence type="ECO:0000256" key="7">
    <source>
        <dbReference type="ARBA" id="ARBA00022840"/>
    </source>
</evidence>
<dbReference type="Pfam" id="PF00122">
    <property type="entry name" value="E1-E2_ATPase"/>
    <property type="match status" value="1"/>
</dbReference>
<dbReference type="InterPro" id="IPR023298">
    <property type="entry name" value="ATPase_P-typ_TM_dom_sf"/>
</dbReference>
<keyword evidence="16" id="KW-1185">Reference proteome</keyword>
<keyword evidence="4 13" id="KW-0812">Transmembrane</keyword>
<evidence type="ECO:0000256" key="10">
    <source>
        <dbReference type="ARBA" id="ARBA00022989"/>
    </source>
</evidence>
<dbReference type="Pfam" id="PF12409">
    <property type="entry name" value="P5-ATPase"/>
    <property type="match status" value="1"/>
</dbReference>
<dbReference type="Proteomes" id="UP001201812">
    <property type="component" value="Unassembled WGS sequence"/>
</dbReference>
<dbReference type="SUPFAM" id="SSF81665">
    <property type="entry name" value="Calcium ATPase, transmembrane domain M"/>
    <property type="match status" value="1"/>
</dbReference>
<feature type="transmembrane region" description="Helical" evidence="13">
    <location>
        <begin position="235"/>
        <end position="255"/>
    </location>
</feature>
<protein>
    <recommendedName>
        <fullName evidence="13">Cation-transporting ATPase</fullName>
        <ecNumber evidence="13">7.2.2.-</ecNumber>
    </recommendedName>
</protein>
<evidence type="ECO:0000256" key="13">
    <source>
        <dbReference type="RuleBase" id="RU362082"/>
    </source>
</evidence>
<dbReference type="SUPFAM" id="SSF56784">
    <property type="entry name" value="HAD-like"/>
    <property type="match status" value="1"/>
</dbReference>
<dbReference type="FunFam" id="1.20.1110.10:FF:000023">
    <property type="entry name" value="Cation-transporting ATPase"/>
    <property type="match status" value="1"/>
</dbReference>
<evidence type="ECO:0000313" key="16">
    <source>
        <dbReference type="Proteomes" id="UP001201812"/>
    </source>
</evidence>
<evidence type="ECO:0000256" key="12">
    <source>
        <dbReference type="ARBA" id="ARBA00049360"/>
    </source>
</evidence>
<feature type="domain" description="Cation-transporting P-type ATPase N-terminal" evidence="14">
    <location>
        <begin position="163"/>
        <end position="235"/>
    </location>
</feature>
<dbReference type="InterPro" id="IPR008250">
    <property type="entry name" value="ATPase_P-typ_transduc_dom_A_sf"/>
</dbReference>
<evidence type="ECO:0000256" key="5">
    <source>
        <dbReference type="ARBA" id="ARBA00022723"/>
    </source>
</evidence>
<dbReference type="EMBL" id="JAKKPZ010000016">
    <property type="protein sequence ID" value="KAI1713225.1"/>
    <property type="molecule type" value="Genomic_DNA"/>
</dbReference>
<dbReference type="InterPro" id="IPR059000">
    <property type="entry name" value="ATPase_P-type_domA"/>
</dbReference>
<keyword evidence="9 13" id="KW-1278">Translocase</keyword>
<dbReference type="FunFam" id="3.40.50.1000:FF:000068">
    <property type="entry name" value="Cation-transporting ATPase"/>
    <property type="match status" value="1"/>
</dbReference>
<dbReference type="InterPro" id="IPR006544">
    <property type="entry name" value="P-type_TPase_V"/>
</dbReference>
<dbReference type="InterPro" id="IPR044492">
    <property type="entry name" value="P_typ_ATPase_HD_dom"/>
</dbReference>
<organism evidence="15 16">
    <name type="scientific">Ditylenchus destructor</name>
    <dbReference type="NCBI Taxonomy" id="166010"/>
    <lineage>
        <taxon>Eukaryota</taxon>
        <taxon>Metazoa</taxon>
        <taxon>Ecdysozoa</taxon>
        <taxon>Nematoda</taxon>
        <taxon>Chromadorea</taxon>
        <taxon>Rhabditida</taxon>
        <taxon>Tylenchina</taxon>
        <taxon>Tylenchomorpha</taxon>
        <taxon>Sphaerularioidea</taxon>
        <taxon>Anguinidae</taxon>
        <taxon>Anguininae</taxon>
        <taxon>Ditylenchus</taxon>
    </lineage>
</organism>
<dbReference type="EC" id="7.2.2.-" evidence="13"/>
<dbReference type="GO" id="GO:0006874">
    <property type="term" value="P:intracellular calcium ion homeostasis"/>
    <property type="evidence" value="ECO:0007669"/>
    <property type="project" value="TreeGrafter"/>
</dbReference>
<dbReference type="NCBIfam" id="TIGR01657">
    <property type="entry name" value="P-ATPase-V"/>
    <property type="match status" value="1"/>
</dbReference>
<dbReference type="Pfam" id="PF13246">
    <property type="entry name" value="Cation_ATPase"/>
    <property type="match status" value="1"/>
</dbReference>
<keyword evidence="11 13" id="KW-0472">Membrane</keyword>
<dbReference type="GO" id="GO:0016887">
    <property type="term" value="F:ATP hydrolysis activity"/>
    <property type="evidence" value="ECO:0007669"/>
    <property type="project" value="InterPro"/>
</dbReference>
<dbReference type="Gene3D" id="3.40.50.1000">
    <property type="entry name" value="HAD superfamily/HAD-like"/>
    <property type="match status" value="1"/>
</dbReference>
<dbReference type="SFLD" id="SFLDF00027">
    <property type="entry name" value="p-type_atpase"/>
    <property type="match status" value="1"/>
</dbReference>
<sequence>MKFKQSQKVGDTDKNISSNELGKIKGHYAEIKQDNSLLSIYGFKKSKRRETLTSLISVLSLGIFRLVLYWKPIWHIHFIAKKCGLSECDFVFVRDEHRSCSICAIIEENPRKLKECYTKAKLTLPVAIGSSTAELDCFRSIIYRKIRFFWHPKYSRFVTFNDLEKEISIRDIHSHSECCKSGISSEEAQERRIFYGSNRIDVELTPILTLLFREVLNPFYIFQLLSLILWVYQHYYYFSAVIGGMSLAAIVLDVSQIRKQERKLRNMVKTADNVVLVYRDGELLEIPSEEIVPGDIIQLPTHSCALLFDAILIRGGVTINESTLTGESVPVHKTALNKSDYKDHNGFCPVRQSKHMIFCGTQMIHSTSNSQAIVLRTGFSTVKGQLIREIMFPKPVDFSFTMDLMKFICFLSVIAGLGMIYSLWVMISHDVDMQTSILSALNIVTIAVPPSLPVVLSVGIMIAQKRLRRKQIHCVSPSTINTCGAINVICFDKTGTLTEDGLDFYCLREVNKGTFTDKMPKQTTVIENEAISVKPESNLAMAMATCHNLCWFDKNLSGDPVDLTLFCQSGWNLKKENDLQLAYSQFMPSTELAIMRQYTFDSALQRMSVIVLPRMDGSAQNSLLFGKGSPEMISSLCDQSSIPCDFNQCIDEYAERGFRLIALAYRQLSPEVNIEQLTREEAEQNLTLLGVVVLANRLKNHTKEVIEELNRSNIRTLMITGDNLLTATSVGRECGIVDKSRDLFQLDLDMRAKDNFSLVVKEMASDSTQNKMSSCPLDEFDSEMGNRDSYLQQFAMTGNTFSAILEQFPPNQIDRMIANCKIFARMAPNHKQILVNRLKQMGNTVAMCGDGTNDSAALKTAHVGISLSSEAEACIAAPFTSNVKDIRCVIKVIREGRAALVTSFCLFKYLAGYSQIQFVSVLILYYVGTSFSDFQFLYIDLVLVTIVSLFFGYTHSSKKLHQRPPPTRLLSWNSIISIIAQISIAFIFQLVALLYTMQLPWFIPFKSFAQLPENQKDNGPFSLLRMSQEGTAIFLVSTFQYISLCFVNSKGQPYRKPLWTNLPLCASILIGYPAQLLHIFLSSSSWICCCEEFVSGNATAYLFYV</sequence>